<dbReference type="SUPFAM" id="SSF49879">
    <property type="entry name" value="SMAD/FHA domain"/>
    <property type="match status" value="1"/>
</dbReference>
<dbReference type="PROSITE" id="PS50006">
    <property type="entry name" value="FHA_DOMAIN"/>
    <property type="match status" value="1"/>
</dbReference>
<dbReference type="EMBL" id="BAAAPF010000419">
    <property type="protein sequence ID" value="GAA1508056.1"/>
    <property type="molecule type" value="Genomic_DNA"/>
</dbReference>
<evidence type="ECO:0000256" key="1">
    <source>
        <dbReference type="ARBA" id="ARBA00022553"/>
    </source>
</evidence>
<dbReference type="PANTHER" id="PTHR23308">
    <property type="entry name" value="NUCLEAR INHIBITOR OF PROTEIN PHOSPHATASE-1"/>
    <property type="match status" value="1"/>
</dbReference>
<accession>A0ABN1ZZJ0</accession>
<keyword evidence="1" id="KW-0597">Phosphoprotein</keyword>
<evidence type="ECO:0000313" key="4">
    <source>
        <dbReference type="EMBL" id="GAA1508056.1"/>
    </source>
</evidence>
<sequence length="328" mass="33843">MATCPNGHPSGAEDWCEVCGIRMPGAVPPPAAQVPPPGPGGYGYPGPPAGEPTQAAELCPSCGTPREGQAQFCEECRYNFVTQSAQPYVPPAPAGGFSQGFHPQHPQGLTYQPSGPSQVHRGSEPLGPDTGAAHPPPPPPPPPGPGAGPGPVVPAPAQPDPRAGGDFVITPPSSAQPPPQQGQHFPGQGPPQQPVGWVAVVAPDREYFAAMMTRSGPEAQGLNLPAYSPEQKVPLVGPQVAIGRKRQSTGEVPDIDLARPPEDPGVSHKHAVLVEQPEGGWAVVDQNSTNGTTVNGAADPIQPFVPVPLKEGDRVHVGAWTTIRIERG</sequence>
<comment type="caution">
    <text evidence="4">The sequence shown here is derived from an EMBL/GenBank/DDBJ whole genome shotgun (WGS) entry which is preliminary data.</text>
</comment>
<feature type="compositionally biased region" description="Basic and acidic residues" evidence="2">
    <location>
        <begin position="256"/>
        <end position="266"/>
    </location>
</feature>
<protein>
    <recommendedName>
        <fullName evidence="3">FHA domain-containing protein</fullName>
    </recommendedName>
</protein>
<feature type="compositionally biased region" description="Pro residues" evidence="2">
    <location>
        <begin position="134"/>
        <end position="159"/>
    </location>
</feature>
<keyword evidence="5" id="KW-1185">Reference proteome</keyword>
<proteinExistence type="predicted"/>
<dbReference type="InterPro" id="IPR050923">
    <property type="entry name" value="Cell_Proc_Reg/RNA_Proc"/>
</dbReference>
<feature type="domain" description="FHA" evidence="3">
    <location>
        <begin position="240"/>
        <end position="299"/>
    </location>
</feature>
<feature type="compositionally biased region" description="Pro residues" evidence="2">
    <location>
        <begin position="30"/>
        <end position="50"/>
    </location>
</feature>
<evidence type="ECO:0000259" key="3">
    <source>
        <dbReference type="PROSITE" id="PS50006"/>
    </source>
</evidence>
<name>A0ABN1ZZJ0_9ACTN</name>
<feature type="region of interest" description="Disordered" evidence="2">
    <location>
        <begin position="244"/>
        <end position="267"/>
    </location>
</feature>
<feature type="compositionally biased region" description="Polar residues" evidence="2">
    <location>
        <begin position="107"/>
        <end position="117"/>
    </location>
</feature>
<dbReference type="InterPro" id="IPR008984">
    <property type="entry name" value="SMAD_FHA_dom_sf"/>
</dbReference>
<dbReference type="RefSeq" id="WP_344295048.1">
    <property type="nucleotide sequence ID" value="NZ_BAAAPF010000419.1"/>
</dbReference>
<dbReference type="Gene3D" id="2.60.200.20">
    <property type="match status" value="1"/>
</dbReference>
<evidence type="ECO:0000256" key="2">
    <source>
        <dbReference type="SAM" id="MobiDB-lite"/>
    </source>
</evidence>
<evidence type="ECO:0000313" key="5">
    <source>
        <dbReference type="Proteomes" id="UP001500443"/>
    </source>
</evidence>
<dbReference type="SMART" id="SM00240">
    <property type="entry name" value="FHA"/>
    <property type="match status" value="1"/>
</dbReference>
<reference evidence="4 5" key="1">
    <citation type="journal article" date="2019" name="Int. J. Syst. Evol. Microbiol.">
        <title>The Global Catalogue of Microorganisms (GCM) 10K type strain sequencing project: providing services to taxonomists for standard genome sequencing and annotation.</title>
        <authorList>
            <consortium name="The Broad Institute Genomics Platform"/>
            <consortium name="The Broad Institute Genome Sequencing Center for Infectious Disease"/>
            <person name="Wu L."/>
            <person name="Ma J."/>
        </authorList>
    </citation>
    <scope>NUCLEOTIDE SEQUENCE [LARGE SCALE GENOMIC DNA]</scope>
    <source>
        <strain evidence="4 5">JCM 15481</strain>
    </source>
</reference>
<gene>
    <name evidence="4" type="ORF">GCM10009802_63530</name>
</gene>
<dbReference type="Pfam" id="PF00498">
    <property type="entry name" value="FHA"/>
    <property type="match status" value="1"/>
</dbReference>
<dbReference type="InterPro" id="IPR000253">
    <property type="entry name" value="FHA_dom"/>
</dbReference>
<dbReference type="CDD" id="cd00060">
    <property type="entry name" value="FHA"/>
    <property type="match status" value="1"/>
</dbReference>
<dbReference type="Proteomes" id="UP001500443">
    <property type="component" value="Unassembled WGS sequence"/>
</dbReference>
<feature type="region of interest" description="Disordered" evidence="2">
    <location>
        <begin position="30"/>
        <end position="54"/>
    </location>
</feature>
<organism evidence="4 5">
    <name type="scientific">Streptomyces synnematoformans</name>
    <dbReference type="NCBI Taxonomy" id="415721"/>
    <lineage>
        <taxon>Bacteria</taxon>
        <taxon>Bacillati</taxon>
        <taxon>Actinomycetota</taxon>
        <taxon>Actinomycetes</taxon>
        <taxon>Kitasatosporales</taxon>
        <taxon>Streptomycetaceae</taxon>
        <taxon>Streptomyces</taxon>
    </lineage>
</organism>
<feature type="region of interest" description="Disordered" evidence="2">
    <location>
        <begin position="90"/>
        <end position="195"/>
    </location>
</feature>